<feature type="domain" description="PID" evidence="2">
    <location>
        <begin position="11"/>
        <end position="131"/>
    </location>
</feature>
<accession>A0A8C6TZ82</accession>
<sequence>MSDTSEDDHEITFRVKFLGRVEVLRPEGLQILGEAAQSLKTADATSSEKAAKNSKVHLFLTRSGIDLLENKTKFLLYSCPLPTVSFCAVLPSSPKVFGFVAKHPAADMYHCYLFQSKKFSHVLVSVIGDAFRASQKENNVPGGRDMIVEALRHKNKMLQRENSELKSKLSAQTDSSQSF</sequence>
<dbReference type="Gene3D" id="2.30.29.30">
    <property type="entry name" value="Pleckstrin-homology domain (PH domain)/Phosphotyrosine-binding domain (PTB)"/>
    <property type="match status" value="1"/>
</dbReference>
<dbReference type="InterPro" id="IPR051133">
    <property type="entry name" value="Adapter_Engulfment-Domain"/>
</dbReference>
<dbReference type="AlphaFoldDB" id="A0A8C6TZ82"/>
<dbReference type="InterPro" id="IPR006020">
    <property type="entry name" value="PTB/PI_dom"/>
</dbReference>
<protein>
    <recommendedName>
        <fullName evidence="2">PID domain-containing protein</fullName>
    </recommendedName>
</protein>
<reference evidence="3" key="2">
    <citation type="submission" date="2025-09" db="UniProtKB">
        <authorList>
            <consortium name="Ensembl"/>
        </authorList>
    </citation>
    <scope>IDENTIFICATION</scope>
</reference>
<keyword evidence="4" id="KW-1185">Reference proteome</keyword>
<keyword evidence="1" id="KW-0175">Coiled coil</keyword>
<name>A0A8C6TZ82_9GOBI</name>
<feature type="coiled-coil region" evidence="1">
    <location>
        <begin position="148"/>
        <end position="175"/>
    </location>
</feature>
<evidence type="ECO:0000313" key="3">
    <source>
        <dbReference type="Ensembl" id="ENSNMLP00000025436.1"/>
    </source>
</evidence>
<dbReference type="InterPro" id="IPR011993">
    <property type="entry name" value="PH-like_dom_sf"/>
</dbReference>
<dbReference type="PROSITE" id="PS01179">
    <property type="entry name" value="PID"/>
    <property type="match status" value="1"/>
</dbReference>
<organism evidence="3 4">
    <name type="scientific">Neogobius melanostomus</name>
    <name type="common">round goby</name>
    <dbReference type="NCBI Taxonomy" id="47308"/>
    <lineage>
        <taxon>Eukaryota</taxon>
        <taxon>Metazoa</taxon>
        <taxon>Chordata</taxon>
        <taxon>Craniata</taxon>
        <taxon>Vertebrata</taxon>
        <taxon>Euteleostomi</taxon>
        <taxon>Actinopterygii</taxon>
        <taxon>Neopterygii</taxon>
        <taxon>Teleostei</taxon>
        <taxon>Neoteleostei</taxon>
        <taxon>Acanthomorphata</taxon>
        <taxon>Gobiaria</taxon>
        <taxon>Gobiiformes</taxon>
        <taxon>Gobioidei</taxon>
        <taxon>Gobiidae</taxon>
        <taxon>Benthophilinae</taxon>
        <taxon>Neogobiini</taxon>
        <taxon>Neogobius</taxon>
    </lineage>
</organism>
<evidence type="ECO:0000313" key="4">
    <source>
        <dbReference type="Proteomes" id="UP000694523"/>
    </source>
</evidence>
<dbReference type="Ensembl" id="ENSNMLT00000028445.1">
    <property type="protein sequence ID" value="ENSNMLP00000025436.1"/>
    <property type="gene ID" value="ENSNMLG00000016271.1"/>
</dbReference>
<dbReference type="PANTHER" id="PTHR11232">
    <property type="entry name" value="PHOSPHOTYROSINE INTERACTION DOMAIN-CONTAINING FAMILY MEMBER"/>
    <property type="match status" value="1"/>
</dbReference>
<dbReference type="Proteomes" id="UP000694523">
    <property type="component" value="Unplaced"/>
</dbReference>
<reference evidence="3" key="1">
    <citation type="submission" date="2025-08" db="UniProtKB">
        <authorList>
            <consortium name="Ensembl"/>
        </authorList>
    </citation>
    <scope>IDENTIFICATION</scope>
</reference>
<evidence type="ECO:0000259" key="2">
    <source>
        <dbReference type="PROSITE" id="PS01179"/>
    </source>
</evidence>
<dbReference type="PANTHER" id="PTHR11232:SF79">
    <property type="entry name" value="PTB DOMAIN-CONTAINING ENGULFMENT ADAPTER PROTEIN 1"/>
    <property type="match status" value="1"/>
</dbReference>
<evidence type="ECO:0000256" key="1">
    <source>
        <dbReference type="SAM" id="Coils"/>
    </source>
</evidence>
<dbReference type="SMART" id="SM00462">
    <property type="entry name" value="PTB"/>
    <property type="match status" value="1"/>
</dbReference>
<proteinExistence type="predicted"/>
<dbReference type="Pfam" id="PF00640">
    <property type="entry name" value="PID"/>
    <property type="match status" value="1"/>
</dbReference>
<dbReference type="SUPFAM" id="SSF50729">
    <property type="entry name" value="PH domain-like"/>
    <property type="match status" value="1"/>
</dbReference>
<dbReference type="CDD" id="cd00934">
    <property type="entry name" value="PTB"/>
    <property type="match status" value="1"/>
</dbReference>